<protein>
    <submittedName>
        <fullName evidence="1">Uncharacterized protein</fullName>
    </submittedName>
</protein>
<keyword evidence="2" id="KW-1185">Reference proteome</keyword>
<organism evidence="1 2">
    <name type="scientific">Candidatus Brocadia fulgida</name>
    <dbReference type="NCBI Taxonomy" id="380242"/>
    <lineage>
        <taxon>Bacteria</taxon>
        <taxon>Pseudomonadati</taxon>
        <taxon>Planctomycetota</taxon>
        <taxon>Candidatus Brocadiia</taxon>
        <taxon>Candidatus Brocadiales</taxon>
        <taxon>Candidatus Brocadiaceae</taxon>
        <taxon>Candidatus Brocadia</taxon>
    </lineage>
</organism>
<evidence type="ECO:0000313" key="1">
    <source>
        <dbReference type="EMBL" id="KKO18584.1"/>
    </source>
</evidence>
<sequence>MYLSEKDIQRLKSFRPGIRTNKVLYYLLETKVLGYWSFLEPKHKGIELADILVWWEDVVLLLEAKTREKPEKASEAWIRTQLNEAVVQVNEKAKMLRNGGVAELRNKWRGVVKWDPGVVKHYYSIIVLNCFSDSCDPREIATEAFKASDIPIQVFSLFDLAELLRFINTIWDFIIYYELREMYSRRYKVSLHEEFQTYQGILSCWEELSPKDAQQEQDFQVAISNAILRSKLADEKGYSLLAASYLLDLAIGSLERRADSDKTGKIVGSPKHEQFVSSIGAIAELSRHRRSGYGKKWVEAAKQSAENGKSCYKFCYSPSRRRSYILCSFETKEYSRDIIMIKLTQEHMKEYKTTSCLCLAATTNTILSTYEMFLSWTKGKGSSEPPDIEILDTLVLFTEKSL</sequence>
<gene>
    <name evidence="1" type="ORF">BROFUL_02717</name>
</gene>
<dbReference type="AlphaFoldDB" id="A0A0M2UVP7"/>
<comment type="caution">
    <text evidence="1">The sequence shown here is derived from an EMBL/GenBank/DDBJ whole genome shotgun (WGS) entry which is preliminary data.</text>
</comment>
<dbReference type="EMBL" id="LAQJ01000252">
    <property type="protein sequence ID" value="KKO18584.1"/>
    <property type="molecule type" value="Genomic_DNA"/>
</dbReference>
<accession>A0A0M2UVP7</accession>
<evidence type="ECO:0000313" key="2">
    <source>
        <dbReference type="Proteomes" id="UP000034954"/>
    </source>
</evidence>
<name>A0A0M2UVP7_9BACT</name>
<reference evidence="1 2" key="1">
    <citation type="journal article" date="2013" name="BMC Microbiol.">
        <title>Identification of the type II cytochrome c maturation pathway in anammox bacteria by comparative genomics.</title>
        <authorList>
            <person name="Ferousi C."/>
            <person name="Speth D.R."/>
            <person name="Reimann J."/>
            <person name="Op den Camp H.J."/>
            <person name="Allen J.W."/>
            <person name="Keltjens J.T."/>
            <person name="Jetten M.S."/>
        </authorList>
    </citation>
    <scope>NUCLEOTIDE SEQUENCE [LARGE SCALE GENOMIC DNA]</scope>
    <source>
        <strain evidence="1">RU1</strain>
    </source>
</reference>
<dbReference type="Proteomes" id="UP000034954">
    <property type="component" value="Unassembled WGS sequence"/>
</dbReference>
<proteinExistence type="predicted"/>